<dbReference type="EMBL" id="QUNO01000023">
    <property type="protein sequence ID" value="REH30661.1"/>
    <property type="molecule type" value="Genomic_DNA"/>
</dbReference>
<dbReference type="AlphaFoldDB" id="A0A3E0GVD9"/>
<dbReference type="Proteomes" id="UP000256269">
    <property type="component" value="Unassembled WGS sequence"/>
</dbReference>
<gene>
    <name evidence="1" type="ORF">BCF44_12319</name>
</gene>
<protein>
    <submittedName>
        <fullName evidence="1">Uncharacterized protein</fullName>
    </submittedName>
</protein>
<organism evidence="1 2">
    <name type="scientific">Kutzneria buriramensis</name>
    <dbReference type="NCBI Taxonomy" id="1045776"/>
    <lineage>
        <taxon>Bacteria</taxon>
        <taxon>Bacillati</taxon>
        <taxon>Actinomycetota</taxon>
        <taxon>Actinomycetes</taxon>
        <taxon>Pseudonocardiales</taxon>
        <taxon>Pseudonocardiaceae</taxon>
        <taxon>Kutzneria</taxon>
    </lineage>
</organism>
<sequence length="39" mass="4033">MDAKTGLVTALLGDHAIGAGFDVLSKSCNGFLIVQLVWA</sequence>
<evidence type="ECO:0000313" key="2">
    <source>
        <dbReference type="Proteomes" id="UP000256269"/>
    </source>
</evidence>
<reference evidence="1 2" key="1">
    <citation type="submission" date="2018-08" db="EMBL/GenBank/DDBJ databases">
        <title>Genomic Encyclopedia of Archaeal and Bacterial Type Strains, Phase II (KMG-II): from individual species to whole genera.</title>
        <authorList>
            <person name="Goeker M."/>
        </authorList>
    </citation>
    <scope>NUCLEOTIDE SEQUENCE [LARGE SCALE GENOMIC DNA]</scope>
    <source>
        <strain evidence="1 2">DSM 45791</strain>
    </source>
</reference>
<evidence type="ECO:0000313" key="1">
    <source>
        <dbReference type="EMBL" id="REH30661.1"/>
    </source>
</evidence>
<name>A0A3E0GVD9_9PSEU</name>
<proteinExistence type="predicted"/>
<comment type="caution">
    <text evidence="1">The sequence shown here is derived from an EMBL/GenBank/DDBJ whole genome shotgun (WGS) entry which is preliminary data.</text>
</comment>
<keyword evidence="2" id="KW-1185">Reference proteome</keyword>
<accession>A0A3E0GVD9</accession>